<dbReference type="KEGG" id="ehx:EMIHUDRAFT_204930"/>
<reference evidence="2" key="1">
    <citation type="journal article" date="2013" name="Nature">
        <title>Pan genome of the phytoplankton Emiliania underpins its global distribution.</title>
        <authorList>
            <person name="Read B.A."/>
            <person name="Kegel J."/>
            <person name="Klute M.J."/>
            <person name="Kuo A."/>
            <person name="Lefebvre S.C."/>
            <person name="Maumus F."/>
            <person name="Mayer C."/>
            <person name="Miller J."/>
            <person name="Monier A."/>
            <person name="Salamov A."/>
            <person name="Young J."/>
            <person name="Aguilar M."/>
            <person name="Claverie J.M."/>
            <person name="Frickenhaus S."/>
            <person name="Gonzalez K."/>
            <person name="Herman E.K."/>
            <person name="Lin Y.C."/>
            <person name="Napier J."/>
            <person name="Ogata H."/>
            <person name="Sarno A.F."/>
            <person name="Shmutz J."/>
            <person name="Schroeder D."/>
            <person name="de Vargas C."/>
            <person name="Verret F."/>
            <person name="von Dassow P."/>
            <person name="Valentin K."/>
            <person name="Van de Peer Y."/>
            <person name="Wheeler G."/>
            <person name="Dacks J.B."/>
            <person name="Delwiche C.F."/>
            <person name="Dyhrman S.T."/>
            <person name="Glockner G."/>
            <person name="John U."/>
            <person name="Richards T."/>
            <person name="Worden A.Z."/>
            <person name="Zhang X."/>
            <person name="Grigoriev I.V."/>
            <person name="Allen A.E."/>
            <person name="Bidle K."/>
            <person name="Borodovsky M."/>
            <person name="Bowler C."/>
            <person name="Brownlee C."/>
            <person name="Cock J.M."/>
            <person name="Elias M."/>
            <person name="Gladyshev V.N."/>
            <person name="Groth M."/>
            <person name="Guda C."/>
            <person name="Hadaegh A."/>
            <person name="Iglesias-Rodriguez M.D."/>
            <person name="Jenkins J."/>
            <person name="Jones B.M."/>
            <person name="Lawson T."/>
            <person name="Leese F."/>
            <person name="Lindquist E."/>
            <person name="Lobanov A."/>
            <person name="Lomsadze A."/>
            <person name="Malik S.B."/>
            <person name="Marsh M.E."/>
            <person name="Mackinder L."/>
            <person name="Mock T."/>
            <person name="Mueller-Roeber B."/>
            <person name="Pagarete A."/>
            <person name="Parker M."/>
            <person name="Probert I."/>
            <person name="Quesneville H."/>
            <person name="Raines C."/>
            <person name="Rensing S.A."/>
            <person name="Riano-Pachon D.M."/>
            <person name="Richier S."/>
            <person name="Rokitta S."/>
            <person name="Shiraiwa Y."/>
            <person name="Soanes D.M."/>
            <person name="van der Giezen M."/>
            <person name="Wahlund T.M."/>
            <person name="Williams B."/>
            <person name="Wilson W."/>
            <person name="Wolfe G."/>
            <person name="Wurch L.L."/>
        </authorList>
    </citation>
    <scope>NUCLEOTIDE SEQUENCE</scope>
</reference>
<evidence type="ECO:0000313" key="1">
    <source>
        <dbReference type="EnsemblProtists" id="EOD27897"/>
    </source>
</evidence>
<dbReference type="AlphaFoldDB" id="A0A0D3JWL2"/>
<organism evidence="1 2">
    <name type="scientific">Emiliania huxleyi (strain CCMP1516)</name>
    <dbReference type="NCBI Taxonomy" id="280463"/>
    <lineage>
        <taxon>Eukaryota</taxon>
        <taxon>Haptista</taxon>
        <taxon>Haptophyta</taxon>
        <taxon>Prymnesiophyceae</taxon>
        <taxon>Isochrysidales</taxon>
        <taxon>Noelaerhabdaceae</taxon>
        <taxon>Emiliania</taxon>
    </lineage>
</organism>
<dbReference type="HOGENOM" id="CLU_925692_0_0_1"/>
<accession>A0A0D3JWL2</accession>
<protein>
    <submittedName>
        <fullName evidence="1">Uncharacterized protein</fullName>
    </submittedName>
</protein>
<dbReference type="Proteomes" id="UP000013827">
    <property type="component" value="Unassembled WGS sequence"/>
</dbReference>
<keyword evidence="2" id="KW-1185">Reference proteome</keyword>
<dbReference type="GeneID" id="17273443"/>
<dbReference type="PaxDb" id="2903-EOD27897"/>
<sequence>MPMQPVPPAQQLHMHGGCGAPQPFFSQPFCASAGQLCSQPAMYSPQQQYGMPQQCIMDPALPPFMQGMAQPGGSIHPAQWEQQAYCYPQPAGAYGAIPPLCGGAGTVSGATSASRKSFKALSAAEVNELKTKLVKTDIVPFINRLWRKAYRRGEIFRRLHGFWASGSRSQLVADIAAGDSALLEADTWLADAIGSCLDRSAAAVELFFRRPESNDLYAEAQGVTTLLRIAALARHEPGAAMTQAEQAFDDSKPLFMGMGNDEALLAVTQIASEFGMLSDRCRNTLDVYRAIADKLPAERLL</sequence>
<reference evidence="1" key="2">
    <citation type="submission" date="2024-10" db="UniProtKB">
        <authorList>
            <consortium name="EnsemblProtists"/>
        </authorList>
    </citation>
    <scope>IDENTIFICATION</scope>
</reference>
<name>A0A0D3JWL2_EMIH1</name>
<evidence type="ECO:0000313" key="2">
    <source>
        <dbReference type="Proteomes" id="UP000013827"/>
    </source>
</evidence>
<proteinExistence type="predicted"/>
<dbReference type="EnsemblProtists" id="EOD27897">
    <property type="protein sequence ID" value="EOD27897"/>
    <property type="gene ID" value="EMIHUDRAFT_204930"/>
</dbReference>
<dbReference type="RefSeq" id="XP_005780326.1">
    <property type="nucleotide sequence ID" value="XM_005780269.1"/>
</dbReference>